<keyword evidence="1" id="KW-1133">Transmembrane helix</keyword>
<gene>
    <name evidence="2" type="ORF">AWN90_27610</name>
</gene>
<protein>
    <recommendedName>
        <fullName evidence="4">Membrane protein YczE</fullName>
    </recommendedName>
</protein>
<dbReference type="Proteomes" id="UP000076512">
    <property type="component" value="Unassembled WGS sequence"/>
</dbReference>
<comment type="caution">
    <text evidence="2">The sequence shown here is derived from an EMBL/GenBank/DDBJ whole genome shotgun (WGS) entry which is preliminary data.</text>
</comment>
<dbReference type="RefSeq" id="WP_067588601.1">
    <property type="nucleotide sequence ID" value="NZ_JABMCZ010000005.1"/>
</dbReference>
<keyword evidence="1" id="KW-0812">Transmembrane</keyword>
<dbReference type="OrthoDB" id="154912at2"/>
<evidence type="ECO:0000313" key="3">
    <source>
        <dbReference type="Proteomes" id="UP000076512"/>
    </source>
</evidence>
<name>A0A164LMG3_9NOCA</name>
<evidence type="ECO:0008006" key="4">
    <source>
        <dbReference type="Google" id="ProtNLM"/>
    </source>
</evidence>
<feature type="transmembrane region" description="Helical" evidence="1">
    <location>
        <begin position="90"/>
        <end position="111"/>
    </location>
</feature>
<feature type="transmembrane region" description="Helical" evidence="1">
    <location>
        <begin position="62"/>
        <end position="83"/>
    </location>
</feature>
<keyword evidence="3" id="KW-1185">Reference proteome</keyword>
<organism evidence="2 3">
    <name type="scientific">Nocardia terpenica</name>
    <dbReference type="NCBI Taxonomy" id="455432"/>
    <lineage>
        <taxon>Bacteria</taxon>
        <taxon>Bacillati</taxon>
        <taxon>Actinomycetota</taxon>
        <taxon>Actinomycetes</taxon>
        <taxon>Mycobacteriales</taxon>
        <taxon>Nocardiaceae</taxon>
        <taxon>Nocardia</taxon>
    </lineage>
</organism>
<accession>A0A164LMG3</accession>
<dbReference type="PANTHER" id="PTHR40078:SF1">
    <property type="entry name" value="INTEGRAL MEMBRANE PROTEIN"/>
    <property type="match status" value="1"/>
</dbReference>
<sequence>MTPRFVLRRRNAVEQLRAGRKLRRFPQLLVGLLGYGASVMVLVSSGLGAASWSVLTEGVSRSIGISFGTATNLIAVAVLLAWFPMRELPGVGTLLNVVLVGVAADATASIVPRPTGLVAQAMYLILGIIGLAFFDAVYLGAQFGAGPRDGLMTGLVRLTRRPIAVVRTGIEVAVAVTGWLLGGAVGIGTVLIALTMGPLVGYFLPRVAVDIPEEQPPATVP</sequence>
<dbReference type="InterPro" id="IPR038750">
    <property type="entry name" value="YczE/YyaS-like"/>
</dbReference>
<evidence type="ECO:0000313" key="2">
    <source>
        <dbReference type="EMBL" id="KZM72569.1"/>
    </source>
</evidence>
<dbReference type="EMBL" id="LWGR01000007">
    <property type="protein sequence ID" value="KZM72569.1"/>
    <property type="molecule type" value="Genomic_DNA"/>
</dbReference>
<keyword evidence="1" id="KW-0472">Membrane</keyword>
<dbReference type="PANTHER" id="PTHR40078">
    <property type="entry name" value="INTEGRAL MEMBRANE PROTEIN-RELATED"/>
    <property type="match status" value="1"/>
</dbReference>
<dbReference type="AlphaFoldDB" id="A0A164LMG3"/>
<proteinExistence type="predicted"/>
<evidence type="ECO:0000256" key="1">
    <source>
        <dbReference type="SAM" id="Phobius"/>
    </source>
</evidence>
<reference evidence="2 3" key="1">
    <citation type="submission" date="2016-04" db="EMBL/GenBank/DDBJ databases">
        <authorList>
            <person name="Evans L.H."/>
            <person name="Alamgir A."/>
            <person name="Owens N."/>
            <person name="Weber N.D."/>
            <person name="Virtaneva K."/>
            <person name="Barbian K."/>
            <person name="Babar A."/>
            <person name="Rosenke K."/>
        </authorList>
    </citation>
    <scope>NUCLEOTIDE SEQUENCE [LARGE SCALE GENOMIC DNA]</scope>
    <source>
        <strain evidence="2 3">IFM 0406</strain>
    </source>
</reference>
<feature type="transmembrane region" description="Helical" evidence="1">
    <location>
        <begin position="28"/>
        <end position="50"/>
    </location>
</feature>
<feature type="transmembrane region" description="Helical" evidence="1">
    <location>
        <begin position="117"/>
        <end position="141"/>
    </location>
</feature>
<dbReference type="STRING" id="455432.AWN90_27610"/>
<dbReference type="Pfam" id="PF19700">
    <property type="entry name" value="DUF6198"/>
    <property type="match status" value="1"/>
</dbReference>